<evidence type="ECO:0000259" key="6">
    <source>
        <dbReference type="PROSITE" id="PS51390"/>
    </source>
</evidence>
<keyword evidence="2 5" id="KW-0732">Signal</keyword>
<evidence type="ECO:0000313" key="7">
    <source>
        <dbReference type="EMBL" id="JAC94964.1"/>
    </source>
</evidence>
<feature type="domain" description="WAP" evidence="6">
    <location>
        <begin position="31"/>
        <end position="78"/>
    </location>
</feature>
<dbReference type="AlphaFoldDB" id="A0A098LYC2"/>
<name>A0A098LYC2_9SAUR</name>
<dbReference type="PANTHER" id="PTHR19441">
    <property type="entry name" value="WHEY ACDIC PROTEIN WAP"/>
    <property type="match status" value="1"/>
</dbReference>
<evidence type="ECO:0000256" key="5">
    <source>
        <dbReference type="SAM" id="SignalP"/>
    </source>
</evidence>
<proteinExistence type="evidence at transcript level"/>
<dbReference type="GO" id="GO:0045087">
    <property type="term" value="P:innate immune response"/>
    <property type="evidence" value="ECO:0007669"/>
    <property type="project" value="TreeGrafter"/>
</dbReference>
<dbReference type="InterPro" id="IPR036645">
    <property type="entry name" value="Elafin-like_sf"/>
</dbReference>
<dbReference type="GO" id="GO:0019731">
    <property type="term" value="P:antibacterial humoral response"/>
    <property type="evidence" value="ECO:0007669"/>
    <property type="project" value="TreeGrafter"/>
</dbReference>
<keyword evidence="3" id="KW-0044">Antibiotic</keyword>
<dbReference type="InterPro" id="IPR008197">
    <property type="entry name" value="WAP_dom"/>
</dbReference>
<dbReference type="EMBL" id="GBIA01000029">
    <property type="protein sequence ID" value="JAC94964.1"/>
    <property type="molecule type" value="mRNA"/>
</dbReference>
<feature type="signal peptide" evidence="5">
    <location>
        <begin position="1"/>
        <end position="22"/>
    </location>
</feature>
<dbReference type="GO" id="GO:0004867">
    <property type="term" value="F:serine-type endopeptidase inhibitor activity"/>
    <property type="evidence" value="ECO:0007669"/>
    <property type="project" value="TreeGrafter"/>
</dbReference>
<protein>
    <submittedName>
        <fullName evidence="7">Waprin-like protein</fullName>
    </submittedName>
</protein>
<dbReference type="SUPFAM" id="SSF57256">
    <property type="entry name" value="Elafin-like"/>
    <property type="match status" value="1"/>
</dbReference>
<dbReference type="Pfam" id="PF00095">
    <property type="entry name" value="WAP"/>
    <property type="match status" value="1"/>
</dbReference>
<dbReference type="PRINTS" id="PR00003">
    <property type="entry name" value="4DISULPHCORE"/>
</dbReference>
<dbReference type="MEROPS" id="I17.003"/>
<evidence type="ECO:0000256" key="4">
    <source>
        <dbReference type="ARBA" id="ARBA00035122"/>
    </source>
</evidence>
<comment type="similarity">
    <text evidence="4">Belongs to the venom waprin family.</text>
</comment>
<dbReference type="PROSITE" id="PS51390">
    <property type="entry name" value="WAP"/>
    <property type="match status" value="1"/>
</dbReference>
<dbReference type="PANTHER" id="PTHR19441:SF95">
    <property type="entry name" value="PERLWAPIN ISOFORM X1"/>
    <property type="match status" value="1"/>
</dbReference>
<reference evidence="7" key="1">
    <citation type="journal article" date="2014" name="Toxicon">
        <title>Testing the Toxicofera: comparative transcriptomics casts doubt on the single, early evolution of the reptile venom system.</title>
        <authorList>
            <person name="Hargreaves A.D."/>
            <person name="Swain M.T."/>
            <person name="Logan D.W."/>
            <person name="Mulley J.F."/>
        </authorList>
    </citation>
    <scope>NUCLEOTIDE SEQUENCE</scope>
    <source>
        <tissue evidence="7">Scent gland</tissue>
    </source>
</reference>
<dbReference type="GO" id="GO:0005615">
    <property type="term" value="C:extracellular space"/>
    <property type="evidence" value="ECO:0007669"/>
    <property type="project" value="TreeGrafter"/>
</dbReference>
<evidence type="ECO:0000256" key="3">
    <source>
        <dbReference type="ARBA" id="ARBA00023022"/>
    </source>
</evidence>
<feature type="chain" id="PRO_5001944982" evidence="5">
    <location>
        <begin position="23"/>
        <end position="80"/>
    </location>
</feature>
<accession>A0A098LYC2</accession>
<sequence>MKPWILLLLAGLLILSTQLATAKTTKQRRPPKVKPGECPKVKISPDHPCDKDCVWDSDCDGNMKCCPVGCARWCFPPGPL</sequence>
<dbReference type="Gene3D" id="4.10.75.10">
    <property type="entry name" value="Elafin-like"/>
    <property type="match status" value="1"/>
</dbReference>
<dbReference type="SMART" id="SM00217">
    <property type="entry name" value="WAP"/>
    <property type="match status" value="1"/>
</dbReference>
<evidence type="ECO:0000256" key="1">
    <source>
        <dbReference type="ARBA" id="ARBA00022529"/>
    </source>
</evidence>
<organism evidence="7">
    <name type="scientific">Opheodrys aestivus</name>
    <dbReference type="NCBI Taxonomy" id="186591"/>
    <lineage>
        <taxon>Eukaryota</taxon>
        <taxon>Metazoa</taxon>
        <taxon>Chordata</taxon>
        <taxon>Craniata</taxon>
        <taxon>Vertebrata</taxon>
        <taxon>Euteleostomi</taxon>
        <taxon>Lepidosauria</taxon>
        <taxon>Squamata</taxon>
        <taxon>Bifurcata</taxon>
        <taxon>Unidentata</taxon>
        <taxon>Episquamata</taxon>
        <taxon>Toxicofera</taxon>
        <taxon>Serpentes</taxon>
        <taxon>Colubroidea</taxon>
        <taxon>Colubridae</taxon>
        <taxon>Colubrinae</taxon>
        <taxon>Opheodrys</taxon>
    </lineage>
</organism>
<evidence type="ECO:0000256" key="2">
    <source>
        <dbReference type="ARBA" id="ARBA00022729"/>
    </source>
</evidence>
<keyword evidence="1" id="KW-0929">Antimicrobial</keyword>
<dbReference type="InterPro" id="IPR050514">
    <property type="entry name" value="WAP_four-disulfide_core"/>
</dbReference>